<name>A0ABM1E628_PRICU</name>
<evidence type="ECO:0000313" key="9">
    <source>
        <dbReference type="RefSeq" id="XP_014667649.1"/>
    </source>
</evidence>
<reference evidence="9" key="1">
    <citation type="submission" date="2025-08" db="UniProtKB">
        <authorList>
            <consortium name="RefSeq"/>
        </authorList>
    </citation>
    <scope>IDENTIFICATION</scope>
</reference>
<keyword evidence="3" id="KW-0812">Transmembrane</keyword>
<keyword evidence="6" id="KW-0496">Mitochondrion</keyword>
<evidence type="ECO:0000256" key="1">
    <source>
        <dbReference type="ARBA" id="ARBA00004294"/>
    </source>
</evidence>
<dbReference type="Proteomes" id="UP000695022">
    <property type="component" value="Unplaced"/>
</dbReference>
<evidence type="ECO:0000256" key="2">
    <source>
        <dbReference type="ARBA" id="ARBA00008969"/>
    </source>
</evidence>
<gene>
    <name evidence="9" type="primary">LOC106809175</name>
</gene>
<evidence type="ECO:0000313" key="8">
    <source>
        <dbReference type="Proteomes" id="UP000695022"/>
    </source>
</evidence>
<comment type="subcellular location">
    <subcellularLocation>
        <location evidence="1">Mitochondrion outer membrane</location>
    </subcellularLocation>
</comment>
<dbReference type="GeneID" id="106809175"/>
<organism evidence="8 9">
    <name type="scientific">Priapulus caudatus</name>
    <name type="common">Priapulid worm</name>
    <dbReference type="NCBI Taxonomy" id="37621"/>
    <lineage>
        <taxon>Eukaryota</taxon>
        <taxon>Metazoa</taxon>
        <taxon>Ecdysozoa</taxon>
        <taxon>Scalidophora</taxon>
        <taxon>Priapulida</taxon>
        <taxon>Priapulimorpha</taxon>
        <taxon>Priapulimorphida</taxon>
        <taxon>Priapulidae</taxon>
        <taxon>Priapulus</taxon>
    </lineage>
</organism>
<evidence type="ECO:0000256" key="5">
    <source>
        <dbReference type="ARBA" id="ARBA00022989"/>
    </source>
</evidence>
<keyword evidence="8" id="KW-1185">Reference proteome</keyword>
<evidence type="ECO:0000256" key="4">
    <source>
        <dbReference type="ARBA" id="ARBA00022787"/>
    </source>
</evidence>
<dbReference type="Pfam" id="PF10265">
    <property type="entry name" value="Miga"/>
    <property type="match status" value="1"/>
</dbReference>
<keyword evidence="7" id="KW-0472">Membrane</keyword>
<dbReference type="PANTHER" id="PTHR21508:SF5">
    <property type="entry name" value="MITOGUARDIN"/>
    <property type="match status" value="1"/>
</dbReference>
<proteinExistence type="inferred from homology"/>
<dbReference type="PANTHER" id="PTHR21508">
    <property type="entry name" value="MITOGUARDIN"/>
    <property type="match status" value="1"/>
</dbReference>
<accession>A0ABM1E628</accession>
<evidence type="ECO:0000256" key="7">
    <source>
        <dbReference type="ARBA" id="ARBA00023136"/>
    </source>
</evidence>
<sequence length="223" mass="25161">MEGLEHAITNWEDALSVGIPQLGTGTFALPLIFAFFNCVLYTGNFPFQAVGESEFTHQLERFIEKALELQDECEMMFNDHRTVLPSGDDLGTIHEMSKVMLIGEREVIGESGEETSTSDFEDFVSATEEIANIEELLADLPETWRLYQSGLKQVQYGYVPCRTLRTEMLRCSSDADFLAKLVCVRKAFAYILTDARMRCWFADTGREIITNLLAHGDKVTAHP</sequence>
<dbReference type="RefSeq" id="XP_014667649.1">
    <property type="nucleotide sequence ID" value="XM_014812163.1"/>
</dbReference>
<comment type="similarity">
    <text evidence="2">Belongs to the mitoguardin family.</text>
</comment>
<evidence type="ECO:0000256" key="3">
    <source>
        <dbReference type="ARBA" id="ARBA00022692"/>
    </source>
</evidence>
<keyword evidence="4" id="KW-1000">Mitochondrion outer membrane</keyword>
<evidence type="ECO:0000256" key="6">
    <source>
        <dbReference type="ARBA" id="ARBA00023128"/>
    </source>
</evidence>
<dbReference type="InterPro" id="IPR019392">
    <property type="entry name" value="Miga"/>
</dbReference>
<keyword evidence="5" id="KW-1133">Transmembrane helix</keyword>
<protein>
    <submittedName>
        <fullName evidence="9">Protein FAM73B-like</fullName>
    </submittedName>
</protein>